<evidence type="ECO:0000259" key="8">
    <source>
        <dbReference type="PROSITE" id="PS50035"/>
    </source>
</evidence>
<evidence type="ECO:0000256" key="6">
    <source>
        <dbReference type="ARBA" id="ARBA00023098"/>
    </source>
</evidence>
<dbReference type="OrthoDB" id="9762009at2"/>
<accession>A0A1D8D7U8</accession>
<dbReference type="PANTHER" id="PTHR43856:SF1">
    <property type="entry name" value="MITOCHONDRIAL CARDIOLIPIN HYDROLASE"/>
    <property type="match status" value="1"/>
</dbReference>
<evidence type="ECO:0000313" key="9">
    <source>
        <dbReference type="EMBL" id="AOS83729.1"/>
    </source>
</evidence>
<dbReference type="SUPFAM" id="SSF56024">
    <property type="entry name" value="Phospholipase D/nuclease"/>
    <property type="match status" value="1"/>
</dbReference>
<dbReference type="GO" id="GO:0016891">
    <property type="term" value="F:RNA endonuclease activity producing 5'-phosphomonoesters, hydrolytic mechanism"/>
    <property type="evidence" value="ECO:0007669"/>
    <property type="project" value="TreeGrafter"/>
</dbReference>
<reference evidence="9" key="1">
    <citation type="submission" date="2016-09" db="EMBL/GenBank/DDBJ databases">
        <title>Genome sequence of Chlorobaculum limnaeum.</title>
        <authorList>
            <person name="Liu Z."/>
            <person name="Tank M."/>
            <person name="Bryant D.A."/>
        </authorList>
    </citation>
    <scope>NUCLEOTIDE SEQUENCE [LARGE SCALE GENOMIC DNA]</scope>
    <source>
        <strain evidence="9">DSM 1677</strain>
    </source>
</reference>
<dbReference type="GO" id="GO:0004630">
    <property type="term" value="F:phospholipase D activity"/>
    <property type="evidence" value="ECO:0007669"/>
    <property type="project" value="UniProtKB-EC"/>
</dbReference>
<dbReference type="Gene3D" id="3.30.870.10">
    <property type="entry name" value="Endonuclease Chain A"/>
    <property type="match status" value="1"/>
</dbReference>
<dbReference type="GO" id="GO:0006793">
    <property type="term" value="P:phosphorus metabolic process"/>
    <property type="evidence" value="ECO:0007669"/>
    <property type="project" value="UniProtKB-ARBA"/>
</dbReference>
<name>A0A1D8D7U8_CHLLM</name>
<comment type="similarity">
    <text evidence="2">Belongs to the phospholipase D family.</text>
</comment>
<proteinExistence type="inferred from homology"/>
<feature type="domain" description="PLD phosphodiesterase" evidence="8">
    <location>
        <begin position="115"/>
        <end position="142"/>
    </location>
</feature>
<dbReference type="CDD" id="cd09170">
    <property type="entry name" value="PLDc_Nuc"/>
    <property type="match status" value="1"/>
</dbReference>
<dbReference type="STRING" id="274537.BIU88_05940"/>
<keyword evidence="6" id="KW-0443">Lipid metabolism</keyword>
<dbReference type="Proteomes" id="UP000095185">
    <property type="component" value="Chromosome"/>
</dbReference>
<evidence type="ECO:0000256" key="2">
    <source>
        <dbReference type="ARBA" id="ARBA00008664"/>
    </source>
</evidence>
<gene>
    <name evidence="9" type="ORF">BIU88_05940</name>
</gene>
<dbReference type="RefSeq" id="WP_069809568.1">
    <property type="nucleotide sequence ID" value="NZ_CP017305.1"/>
</dbReference>
<protein>
    <recommendedName>
        <fullName evidence="3">phospholipase D</fullName>
        <ecNumber evidence="3">3.1.4.4</ecNumber>
    </recommendedName>
</protein>
<keyword evidence="10" id="KW-1185">Reference proteome</keyword>
<evidence type="ECO:0000256" key="1">
    <source>
        <dbReference type="ARBA" id="ARBA00000798"/>
    </source>
</evidence>
<dbReference type="PANTHER" id="PTHR43856">
    <property type="entry name" value="CARDIOLIPIN HYDROLASE"/>
    <property type="match status" value="1"/>
</dbReference>
<keyword evidence="7" id="KW-0732">Signal</keyword>
<sequence>MRKFISATLLFSALLSLSPAHAIAVPIKSTGTIDVYFSPRGGATAAVVRELDGARREILIQAYSFTSKPIAQAIVKASKRGVKVVVVLDKSQRKERYTEADFLAHMRIPTFIDDKHAIAHNKIIIIDRATLITGSFNFTKAAEEKNAENLMVIKGNKPLVNRYVKNFELHRAHSIRYGGK</sequence>
<dbReference type="InterPro" id="IPR025202">
    <property type="entry name" value="PLD-like_dom"/>
</dbReference>
<organism evidence="9 10">
    <name type="scientific">Chlorobaculum limnaeum</name>
    <dbReference type="NCBI Taxonomy" id="274537"/>
    <lineage>
        <taxon>Bacteria</taxon>
        <taxon>Pseudomonadati</taxon>
        <taxon>Chlorobiota</taxon>
        <taxon>Chlorobiia</taxon>
        <taxon>Chlorobiales</taxon>
        <taxon>Chlorobiaceae</taxon>
        <taxon>Chlorobaculum</taxon>
    </lineage>
</organism>
<dbReference type="GO" id="GO:0016042">
    <property type="term" value="P:lipid catabolic process"/>
    <property type="evidence" value="ECO:0007669"/>
    <property type="project" value="UniProtKB-KW"/>
</dbReference>
<dbReference type="AlphaFoldDB" id="A0A1D8D7U8"/>
<evidence type="ECO:0000256" key="7">
    <source>
        <dbReference type="SAM" id="SignalP"/>
    </source>
</evidence>
<dbReference type="EMBL" id="CP017305">
    <property type="protein sequence ID" value="AOS83729.1"/>
    <property type="molecule type" value="Genomic_DNA"/>
</dbReference>
<dbReference type="InterPro" id="IPR051406">
    <property type="entry name" value="PLD_domain"/>
</dbReference>
<evidence type="ECO:0000256" key="3">
    <source>
        <dbReference type="ARBA" id="ARBA00012027"/>
    </source>
</evidence>
<feature type="chain" id="PRO_5009106630" description="phospholipase D" evidence="7">
    <location>
        <begin position="23"/>
        <end position="180"/>
    </location>
</feature>
<dbReference type="Pfam" id="PF13091">
    <property type="entry name" value="PLDc_2"/>
    <property type="match status" value="1"/>
</dbReference>
<keyword evidence="4" id="KW-0378">Hydrolase</keyword>
<evidence type="ECO:0000256" key="4">
    <source>
        <dbReference type="ARBA" id="ARBA00022801"/>
    </source>
</evidence>
<dbReference type="InterPro" id="IPR001736">
    <property type="entry name" value="PLipase_D/transphosphatidylase"/>
</dbReference>
<evidence type="ECO:0000256" key="5">
    <source>
        <dbReference type="ARBA" id="ARBA00022963"/>
    </source>
</evidence>
<feature type="signal peptide" evidence="7">
    <location>
        <begin position="1"/>
        <end position="22"/>
    </location>
</feature>
<dbReference type="KEGG" id="clz:BIU88_05940"/>
<dbReference type="PROSITE" id="PS50035">
    <property type="entry name" value="PLD"/>
    <property type="match status" value="1"/>
</dbReference>
<evidence type="ECO:0000313" key="10">
    <source>
        <dbReference type="Proteomes" id="UP000095185"/>
    </source>
</evidence>
<keyword evidence="5" id="KW-0442">Lipid degradation</keyword>
<comment type="catalytic activity">
    <reaction evidence="1">
        <text>a 1,2-diacyl-sn-glycero-3-phosphocholine + H2O = a 1,2-diacyl-sn-glycero-3-phosphate + choline + H(+)</text>
        <dbReference type="Rhea" id="RHEA:14445"/>
        <dbReference type="ChEBI" id="CHEBI:15354"/>
        <dbReference type="ChEBI" id="CHEBI:15377"/>
        <dbReference type="ChEBI" id="CHEBI:15378"/>
        <dbReference type="ChEBI" id="CHEBI:57643"/>
        <dbReference type="ChEBI" id="CHEBI:58608"/>
        <dbReference type="EC" id="3.1.4.4"/>
    </reaction>
</comment>
<dbReference type="EC" id="3.1.4.4" evidence="3"/>